<dbReference type="SUPFAM" id="SSF50692">
    <property type="entry name" value="ADC-like"/>
    <property type="match status" value="1"/>
</dbReference>
<name>A0A9D8KDJ4_9DELT</name>
<dbReference type="InterPro" id="IPR009010">
    <property type="entry name" value="Asp_de-COase-like_dom_sf"/>
</dbReference>
<feature type="transmembrane region" description="Helical" evidence="1">
    <location>
        <begin position="20"/>
        <end position="37"/>
    </location>
</feature>
<evidence type="ECO:0000313" key="2">
    <source>
        <dbReference type="EMBL" id="MBN1571616.1"/>
    </source>
</evidence>
<sequence length="138" mass="14616">MGVRPIRNGTGNARGIKGAIFYLVVVSVIAPALSPALKAQTNAAPPFEMTVKAEEIPQGYGLRNVLLMNPGDMERCGLKGGETVRVCNKEESGAKDCVTLTLEYGVGVASGTVMMDTQGLTALRLSPGDRFLMELTFP</sequence>
<dbReference type="EMBL" id="JAFGIX010000001">
    <property type="protein sequence ID" value="MBN1571616.1"/>
    <property type="molecule type" value="Genomic_DNA"/>
</dbReference>
<reference evidence="2" key="1">
    <citation type="journal article" date="2021" name="Environ. Microbiol.">
        <title>Genomic characterization of three novel Desulfobacterota classes expand the metabolic and phylogenetic diversity of the phylum.</title>
        <authorList>
            <person name="Murphy C.L."/>
            <person name="Biggerstaff J."/>
            <person name="Eichhorn A."/>
            <person name="Ewing E."/>
            <person name="Shahan R."/>
            <person name="Soriano D."/>
            <person name="Stewart S."/>
            <person name="VanMol K."/>
            <person name="Walker R."/>
            <person name="Walters P."/>
            <person name="Elshahed M.S."/>
            <person name="Youssef N.H."/>
        </authorList>
    </citation>
    <scope>NUCLEOTIDE SEQUENCE</scope>
    <source>
        <strain evidence="2">Zod_Metabat.24</strain>
    </source>
</reference>
<gene>
    <name evidence="2" type="ORF">JW984_00285</name>
</gene>
<dbReference type="Proteomes" id="UP000809273">
    <property type="component" value="Unassembled WGS sequence"/>
</dbReference>
<evidence type="ECO:0000313" key="3">
    <source>
        <dbReference type="Proteomes" id="UP000809273"/>
    </source>
</evidence>
<comment type="caution">
    <text evidence="2">The sequence shown here is derived from an EMBL/GenBank/DDBJ whole genome shotgun (WGS) entry which is preliminary data.</text>
</comment>
<accession>A0A9D8KDJ4</accession>
<dbReference type="Gene3D" id="2.40.40.20">
    <property type="match status" value="1"/>
</dbReference>
<proteinExistence type="predicted"/>
<keyword evidence="1" id="KW-0812">Transmembrane</keyword>
<evidence type="ECO:0000256" key="1">
    <source>
        <dbReference type="SAM" id="Phobius"/>
    </source>
</evidence>
<organism evidence="2 3">
    <name type="scientific">Candidatus Zymogenus saltonus</name>
    <dbReference type="NCBI Taxonomy" id="2844893"/>
    <lineage>
        <taxon>Bacteria</taxon>
        <taxon>Deltaproteobacteria</taxon>
        <taxon>Candidatus Zymogenia</taxon>
        <taxon>Candidatus Zymogeniales</taxon>
        <taxon>Candidatus Zymogenaceae</taxon>
        <taxon>Candidatus Zymogenus</taxon>
    </lineage>
</organism>
<keyword evidence="1" id="KW-0472">Membrane</keyword>
<dbReference type="AlphaFoldDB" id="A0A9D8KDJ4"/>
<protein>
    <submittedName>
        <fullName evidence="2">Uncharacterized protein</fullName>
    </submittedName>
</protein>
<keyword evidence="1" id="KW-1133">Transmembrane helix</keyword>
<reference evidence="2" key="2">
    <citation type="submission" date="2021-01" db="EMBL/GenBank/DDBJ databases">
        <authorList>
            <person name="Hahn C.R."/>
            <person name="Youssef N.H."/>
            <person name="Elshahed M."/>
        </authorList>
    </citation>
    <scope>NUCLEOTIDE SEQUENCE</scope>
    <source>
        <strain evidence="2">Zod_Metabat.24</strain>
    </source>
</reference>